<dbReference type="RefSeq" id="WP_011814152.1">
    <property type="nucleotide sequence ID" value="NC_008789.1"/>
</dbReference>
<evidence type="ECO:0000256" key="7">
    <source>
        <dbReference type="ARBA" id="ARBA00022982"/>
    </source>
</evidence>
<evidence type="ECO:0000313" key="11">
    <source>
        <dbReference type="EMBL" id="ABM62130.1"/>
    </source>
</evidence>
<dbReference type="STRING" id="349124.Hhal_1363"/>
<dbReference type="OrthoDB" id="5298540at2"/>
<dbReference type="Gene3D" id="4.10.490.10">
    <property type="entry name" value="High potential iron-sulphur protein"/>
    <property type="match status" value="1"/>
</dbReference>
<dbReference type="PROSITE" id="PS51318">
    <property type="entry name" value="TAT"/>
    <property type="match status" value="1"/>
</dbReference>
<dbReference type="InterPro" id="IPR019546">
    <property type="entry name" value="TAT_signal_bac_arc"/>
</dbReference>
<dbReference type="Pfam" id="PF01355">
    <property type="entry name" value="HIPIP"/>
    <property type="match status" value="1"/>
</dbReference>
<dbReference type="HOGENOM" id="CLU_147871_1_0_6"/>
<dbReference type="InterPro" id="IPR000170">
    <property type="entry name" value="High_potential_FeS_prot"/>
</dbReference>
<evidence type="ECO:0000256" key="2">
    <source>
        <dbReference type="ARBA" id="ARBA00011738"/>
    </source>
</evidence>
<sequence>MSNPIDGDRRKFLKTGAMAVAAIPLATLVTKGTAVAGLPDDVEDLPKAEDDHDHDYVNDVADTDHARYQEGQLCENCQFWVDYVDGDWGYCEHPSFTDVLVKGEGWCSVYAPA</sequence>
<dbReference type="GO" id="GO:0046872">
    <property type="term" value="F:metal ion binding"/>
    <property type="evidence" value="ECO:0007669"/>
    <property type="project" value="UniProtKB-KW"/>
</dbReference>
<evidence type="ECO:0000259" key="10">
    <source>
        <dbReference type="PROSITE" id="PS51373"/>
    </source>
</evidence>
<keyword evidence="12" id="KW-1185">Reference proteome</keyword>
<keyword evidence="8" id="KW-0408">Iron</keyword>
<dbReference type="EMBL" id="CP000544">
    <property type="protein sequence ID" value="ABM62130.1"/>
    <property type="molecule type" value="Genomic_DNA"/>
</dbReference>
<dbReference type="eggNOG" id="ENOG5033JQX">
    <property type="taxonomic scope" value="Bacteria"/>
</dbReference>
<dbReference type="NCBIfam" id="TIGR01409">
    <property type="entry name" value="TAT_signal_seq"/>
    <property type="match status" value="1"/>
</dbReference>
<protein>
    <submittedName>
        <fullName evidence="11">High potential iron-sulfur protein</fullName>
    </submittedName>
</protein>
<comment type="subunit">
    <text evidence="2">Homodimer.</text>
</comment>
<comment type="function">
    <text evidence="1">Specific class of high-redox-potential 4Fe-4S ferredoxins. Functions in anaerobic electron transport in most purple and in some other photosynthetic bacteria and in at least one genus (Paracoccus) of halophilic, denitrifying bacteria.</text>
</comment>
<dbReference type="InterPro" id="IPR006311">
    <property type="entry name" value="TAT_signal"/>
</dbReference>
<dbReference type="AlphaFoldDB" id="A1WWR8"/>
<name>A1WWR8_HALHL</name>
<reference evidence="11 12" key="2">
    <citation type="journal article" date="2013" name="Stand. Genomic Sci.">
        <title>Complete genome sequence of Halorhodospira halophila SL1.</title>
        <authorList>
            <person name="Challacombe J.F."/>
            <person name="Majid S."/>
            <person name="Deole R."/>
            <person name="Brettin T.S."/>
            <person name="Bruce D."/>
            <person name="Delano S.F."/>
            <person name="Detter J.C."/>
            <person name="Gleasner C.D."/>
            <person name="Han C.S."/>
            <person name="Misra M."/>
            <person name="Reitenga K.G."/>
            <person name="Mikhailova N."/>
            <person name="Woyke T."/>
            <person name="Pitluck S."/>
            <person name="Nolan M."/>
            <person name="Land M.L."/>
            <person name="Saunders E."/>
            <person name="Tapia R."/>
            <person name="Lapidus A."/>
            <person name="Ivanova N."/>
            <person name="Hoff W.D."/>
        </authorList>
    </citation>
    <scope>NUCLEOTIDE SEQUENCE [LARGE SCALE GENOMIC DNA]</scope>
    <source>
        <strain evidence="12">DSM 244 / SL1</strain>
    </source>
</reference>
<dbReference type="PROSITE" id="PS51373">
    <property type="entry name" value="HIPIP"/>
    <property type="match status" value="1"/>
</dbReference>
<dbReference type="GO" id="GO:0051539">
    <property type="term" value="F:4 iron, 4 sulfur cluster binding"/>
    <property type="evidence" value="ECO:0007669"/>
    <property type="project" value="UniProtKB-KW"/>
</dbReference>
<dbReference type="GO" id="GO:0019646">
    <property type="term" value="P:aerobic electron transport chain"/>
    <property type="evidence" value="ECO:0007669"/>
    <property type="project" value="InterPro"/>
</dbReference>
<evidence type="ECO:0000313" key="12">
    <source>
        <dbReference type="Proteomes" id="UP000000647"/>
    </source>
</evidence>
<reference evidence="12" key="1">
    <citation type="submission" date="2006-12" db="EMBL/GenBank/DDBJ databases">
        <title>Complete sequence of Halorhodospira halophila SL1.</title>
        <authorList>
            <consortium name="US DOE Joint Genome Institute"/>
            <person name="Copeland A."/>
            <person name="Lucas S."/>
            <person name="Lapidus A."/>
            <person name="Barry K."/>
            <person name="Detter J.C."/>
            <person name="Glavina del Rio T."/>
            <person name="Hammon N."/>
            <person name="Israni S."/>
            <person name="Dalin E."/>
            <person name="Tice H."/>
            <person name="Pitluck S."/>
            <person name="Saunders E."/>
            <person name="Brettin T."/>
            <person name="Bruce D."/>
            <person name="Han C."/>
            <person name="Tapia R."/>
            <person name="Schmutz J."/>
            <person name="Larimer F."/>
            <person name="Land M."/>
            <person name="Hauser L."/>
            <person name="Kyrpides N."/>
            <person name="Mikhailova N."/>
            <person name="Hoff W."/>
            <person name="Richardson P."/>
        </authorList>
    </citation>
    <scope>NUCLEOTIDE SEQUENCE [LARGE SCALE GENOMIC DNA]</scope>
    <source>
        <strain evidence="12">DSM 244 / SL1</strain>
    </source>
</reference>
<keyword evidence="3" id="KW-0813">Transport</keyword>
<evidence type="ECO:0000256" key="1">
    <source>
        <dbReference type="ARBA" id="ARBA00002137"/>
    </source>
</evidence>
<evidence type="ECO:0000256" key="4">
    <source>
        <dbReference type="ARBA" id="ARBA00022485"/>
    </source>
</evidence>
<keyword evidence="6" id="KW-0732">Signal</keyword>
<evidence type="ECO:0000256" key="3">
    <source>
        <dbReference type="ARBA" id="ARBA00022448"/>
    </source>
</evidence>
<evidence type="ECO:0000256" key="9">
    <source>
        <dbReference type="ARBA" id="ARBA00023014"/>
    </source>
</evidence>
<feature type="domain" description="High potential iron-sulfur proteins family profile" evidence="10">
    <location>
        <begin position="35"/>
        <end position="113"/>
    </location>
</feature>
<keyword evidence="5" id="KW-0479">Metal-binding</keyword>
<proteinExistence type="predicted"/>
<evidence type="ECO:0000256" key="8">
    <source>
        <dbReference type="ARBA" id="ARBA00023004"/>
    </source>
</evidence>
<dbReference type="KEGG" id="hha:Hhal_1363"/>
<keyword evidence="7" id="KW-0249">Electron transport</keyword>
<dbReference type="InterPro" id="IPR036369">
    <property type="entry name" value="HIPIP_sf"/>
</dbReference>
<gene>
    <name evidence="11" type="ordered locus">Hhal_1363</name>
</gene>
<keyword evidence="9" id="KW-0411">Iron-sulfur</keyword>
<dbReference type="Proteomes" id="UP000000647">
    <property type="component" value="Chromosome"/>
</dbReference>
<dbReference type="GO" id="GO:0009055">
    <property type="term" value="F:electron transfer activity"/>
    <property type="evidence" value="ECO:0007669"/>
    <property type="project" value="InterPro"/>
</dbReference>
<evidence type="ECO:0000256" key="5">
    <source>
        <dbReference type="ARBA" id="ARBA00022723"/>
    </source>
</evidence>
<accession>A1WWR8</accession>
<keyword evidence="4" id="KW-0004">4Fe-4S</keyword>
<organism evidence="11 12">
    <name type="scientific">Halorhodospira halophila (strain DSM 244 / SL1)</name>
    <name type="common">Ectothiorhodospira halophila (strain DSM 244 / SL1)</name>
    <dbReference type="NCBI Taxonomy" id="349124"/>
    <lineage>
        <taxon>Bacteria</taxon>
        <taxon>Pseudomonadati</taxon>
        <taxon>Pseudomonadota</taxon>
        <taxon>Gammaproteobacteria</taxon>
        <taxon>Chromatiales</taxon>
        <taxon>Ectothiorhodospiraceae</taxon>
        <taxon>Halorhodospira</taxon>
    </lineage>
</organism>
<dbReference type="SUPFAM" id="SSF57652">
    <property type="entry name" value="HIPIP (high potential iron protein)"/>
    <property type="match status" value="1"/>
</dbReference>
<evidence type="ECO:0000256" key="6">
    <source>
        <dbReference type="ARBA" id="ARBA00022729"/>
    </source>
</evidence>